<name>A0A7Z0AWU2_9BURK</name>
<sequence length="168" mass="19409">MRKGYELQVEIRRDAAFYFDQRLDGEQARIAHVDVTANRQQPACDGPIAILQRAFDQRFLRQVRLQFAPQRDAFEQGARRVHARQAVRQRRVHVEVRIDERRRDERAGGVDFFGRACGQIRLDGDDAAGFDADVDRVLVLRRGARRQRRAADDQIHVSLLGSHATCLY</sequence>
<dbReference type="AlphaFoldDB" id="A0A7Z0AWU2"/>
<comment type="caution">
    <text evidence="1">The sequence shown here is derived from an EMBL/GenBank/DDBJ whole genome shotgun (WGS) entry which is preliminary data.</text>
</comment>
<dbReference type="Proteomes" id="UP000572540">
    <property type="component" value="Unassembled WGS sequence"/>
</dbReference>
<gene>
    <name evidence="1" type="ORF">GGD41_000104</name>
</gene>
<reference evidence="1 2" key="1">
    <citation type="submission" date="2020-07" db="EMBL/GenBank/DDBJ databases">
        <title>Exploring microbial biodiversity for novel pathways involved in the catabolism of aromatic compounds derived from lignin.</title>
        <authorList>
            <person name="Elkins J."/>
        </authorList>
    </citation>
    <scope>NUCLEOTIDE SEQUENCE [LARGE SCALE GENOMIC DNA]</scope>
    <source>
        <strain evidence="1 2">H2C3B</strain>
    </source>
</reference>
<evidence type="ECO:0000313" key="2">
    <source>
        <dbReference type="Proteomes" id="UP000572540"/>
    </source>
</evidence>
<evidence type="ECO:0000313" key="1">
    <source>
        <dbReference type="EMBL" id="NYH12876.1"/>
    </source>
</evidence>
<accession>A0A7Z0AWU2</accession>
<dbReference type="EMBL" id="JACCAU010000001">
    <property type="protein sequence ID" value="NYH12876.1"/>
    <property type="molecule type" value="Genomic_DNA"/>
</dbReference>
<organism evidence="1 2">
    <name type="scientific">Paraburkholderia bryophila</name>
    <dbReference type="NCBI Taxonomy" id="420952"/>
    <lineage>
        <taxon>Bacteria</taxon>
        <taxon>Pseudomonadati</taxon>
        <taxon>Pseudomonadota</taxon>
        <taxon>Betaproteobacteria</taxon>
        <taxon>Burkholderiales</taxon>
        <taxon>Burkholderiaceae</taxon>
        <taxon>Paraburkholderia</taxon>
    </lineage>
</organism>
<proteinExistence type="predicted"/>
<protein>
    <submittedName>
        <fullName evidence="1">Uncharacterized protein</fullName>
    </submittedName>
</protein>